<protein>
    <submittedName>
        <fullName evidence="2">O-antigen ligase family protein</fullName>
    </submittedName>
</protein>
<dbReference type="InterPro" id="IPR049504">
    <property type="entry name" value="O-antigen_lig"/>
</dbReference>
<reference evidence="2" key="1">
    <citation type="submission" date="2020-10" db="EMBL/GenBank/DDBJ databases">
        <authorList>
            <person name="Gilroy R."/>
        </authorList>
    </citation>
    <scope>NUCLEOTIDE SEQUENCE</scope>
    <source>
        <strain evidence="2">CHK195-11698</strain>
    </source>
</reference>
<proteinExistence type="predicted"/>
<keyword evidence="1" id="KW-0812">Transmembrane</keyword>
<name>A0A9D1L1P6_9FIRM</name>
<feature type="transmembrane region" description="Helical" evidence="1">
    <location>
        <begin position="243"/>
        <end position="262"/>
    </location>
</feature>
<accession>A0A9D1L1P6</accession>
<feature type="transmembrane region" description="Helical" evidence="1">
    <location>
        <begin position="433"/>
        <end position="453"/>
    </location>
</feature>
<dbReference type="EMBL" id="DVMJ01000077">
    <property type="protein sequence ID" value="HIU14187.1"/>
    <property type="molecule type" value="Genomic_DNA"/>
</dbReference>
<dbReference type="GO" id="GO:0016874">
    <property type="term" value="F:ligase activity"/>
    <property type="evidence" value="ECO:0007669"/>
    <property type="project" value="UniProtKB-KW"/>
</dbReference>
<feature type="transmembrane region" description="Helical" evidence="1">
    <location>
        <begin position="97"/>
        <end position="115"/>
    </location>
</feature>
<keyword evidence="1" id="KW-1133">Transmembrane helix</keyword>
<feature type="transmembrane region" description="Helical" evidence="1">
    <location>
        <begin position="168"/>
        <end position="185"/>
    </location>
</feature>
<feature type="transmembrane region" description="Helical" evidence="1">
    <location>
        <begin position="36"/>
        <end position="57"/>
    </location>
</feature>
<feature type="transmembrane region" description="Helical" evidence="1">
    <location>
        <begin position="12"/>
        <end position="30"/>
    </location>
</feature>
<feature type="transmembrane region" description="Helical" evidence="1">
    <location>
        <begin position="66"/>
        <end position="91"/>
    </location>
</feature>
<dbReference type="Proteomes" id="UP000824175">
    <property type="component" value="Unassembled WGS sequence"/>
</dbReference>
<feature type="transmembrane region" description="Helical" evidence="1">
    <location>
        <begin position="215"/>
        <end position="236"/>
    </location>
</feature>
<keyword evidence="2" id="KW-0436">Ligase</keyword>
<evidence type="ECO:0000256" key="1">
    <source>
        <dbReference type="SAM" id="Phobius"/>
    </source>
</evidence>
<dbReference type="Pfam" id="PF13425">
    <property type="entry name" value="O-antigen_lig"/>
    <property type="match status" value="1"/>
</dbReference>
<feature type="transmembrane region" description="Helical" evidence="1">
    <location>
        <begin position="192"/>
        <end position="209"/>
    </location>
</feature>
<evidence type="ECO:0000313" key="3">
    <source>
        <dbReference type="Proteomes" id="UP000824175"/>
    </source>
</evidence>
<dbReference type="AlphaFoldDB" id="A0A9D1L1P6"/>
<gene>
    <name evidence="2" type="ORF">IAD15_08985</name>
</gene>
<keyword evidence="1" id="KW-0472">Membrane</keyword>
<feature type="transmembrane region" description="Helical" evidence="1">
    <location>
        <begin position="401"/>
        <end position="421"/>
    </location>
</feature>
<evidence type="ECO:0000313" key="2">
    <source>
        <dbReference type="EMBL" id="HIU14187.1"/>
    </source>
</evidence>
<reference evidence="2" key="2">
    <citation type="journal article" date="2021" name="PeerJ">
        <title>Extensive microbial diversity within the chicken gut microbiome revealed by metagenomics and culture.</title>
        <authorList>
            <person name="Gilroy R."/>
            <person name="Ravi A."/>
            <person name="Getino M."/>
            <person name="Pursley I."/>
            <person name="Horton D.L."/>
            <person name="Alikhan N.F."/>
            <person name="Baker D."/>
            <person name="Gharbi K."/>
            <person name="Hall N."/>
            <person name="Watson M."/>
            <person name="Adriaenssens E.M."/>
            <person name="Foster-Nyarko E."/>
            <person name="Jarju S."/>
            <person name="Secka A."/>
            <person name="Antonio M."/>
            <person name="Oren A."/>
            <person name="Chaudhuri R.R."/>
            <person name="La Ragione R."/>
            <person name="Hildebrand F."/>
            <person name="Pallen M.J."/>
        </authorList>
    </citation>
    <scope>NUCLEOTIDE SEQUENCE</scope>
    <source>
        <strain evidence="2">CHK195-11698</strain>
    </source>
</reference>
<feature type="transmembrane region" description="Helical" evidence="1">
    <location>
        <begin position="130"/>
        <end position="148"/>
    </location>
</feature>
<comment type="caution">
    <text evidence="2">The sequence shown here is derived from an EMBL/GenBank/DDBJ whole genome shotgun (WGS) entry which is preliminary data.</text>
</comment>
<sequence>MEFDIKDILKRYWFSILIMAQPILDIIAYFQQDNVIGSAAGYLRLVVMVILPIMVLFKTKKKKSFLAWLAVIGIYCVLHIANCFRVGYISIFQDVAYMARVIQMPVITISLIYYFEEDHAAVNHQIEKSFYFNSVLIFVSVIIAFLTGTGEYTYVLYDAGLKGWFQNANGQSIILASLIPFMLSYSLKKKKFIFLLLTSVFSWFILISNGTKVDYYAIFIIFGGYFIYLIFEYWVIRKENKKLNLPALCLFALLMVVSVVGYDYTPRAKVDLGNTTAREDENVEMNEALSSIQNSGESMTIEEMMADPEIKDELLTYLTPKLPPIMVDRFGAERVLVEGYGYIPDAYMLADTRANKVRFAQMLWSDSDMLTRLVGFEYSNVIDYVGNEGTYDLENDYPALFYYYGYLGCGLYLLFLGYFVFRLARKVIFDFKNSVNLFNFSLLLVFGIQLFAAQLSGAILRRPNVSIYLSIVLMLIYFQTDHWKKVKEDTHA</sequence>
<organism evidence="2 3">
    <name type="scientific">Candidatus Fimiplasma intestinipullorum</name>
    <dbReference type="NCBI Taxonomy" id="2840825"/>
    <lineage>
        <taxon>Bacteria</taxon>
        <taxon>Bacillati</taxon>
        <taxon>Bacillota</taxon>
        <taxon>Clostridia</taxon>
        <taxon>Eubacteriales</taxon>
        <taxon>Candidatus Fimiplasma</taxon>
    </lineage>
</organism>
<feature type="transmembrane region" description="Helical" evidence="1">
    <location>
        <begin position="459"/>
        <end position="478"/>
    </location>
</feature>